<dbReference type="EMBL" id="UINC01001415">
    <property type="protein sequence ID" value="SUZ80125.1"/>
    <property type="molecule type" value="Genomic_DNA"/>
</dbReference>
<evidence type="ECO:0008006" key="5">
    <source>
        <dbReference type="Google" id="ProtNLM"/>
    </source>
</evidence>
<protein>
    <recommendedName>
        <fullName evidence="5">4-hydroxythreonine-4-phosphate dehydrogenase</fullName>
    </recommendedName>
</protein>
<proteinExistence type="predicted"/>
<reference evidence="4" key="1">
    <citation type="submission" date="2018-05" db="EMBL/GenBank/DDBJ databases">
        <authorList>
            <person name="Lanie J.A."/>
            <person name="Ng W.-L."/>
            <person name="Kazmierczak K.M."/>
            <person name="Andrzejewski T.M."/>
            <person name="Davidsen T.M."/>
            <person name="Wayne K.J."/>
            <person name="Tettelin H."/>
            <person name="Glass J.I."/>
            <person name="Rusch D."/>
            <person name="Podicherti R."/>
            <person name="Tsui H.-C.T."/>
            <person name="Winkler M.E."/>
        </authorList>
    </citation>
    <scope>NUCLEOTIDE SEQUENCE</scope>
</reference>
<dbReference type="Gene3D" id="3.40.718.10">
    <property type="entry name" value="Isopropylmalate Dehydrogenase"/>
    <property type="match status" value="1"/>
</dbReference>
<dbReference type="GO" id="GO:0016491">
    <property type="term" value="F:oxidoreductase activity"/>
    <property type="evidence" value="ECO:0007669"/>
    <property type="project" value="UniProtKB-KW"/>
</dbReference>
<dbReference type="AlphaFoldDB" id="A0A381QL99"/>
<dbReference type="PANTHER" id="PTHR30004">
    <property type="entry name" value="4-HYDROXYTHREONINE-4-PHOSPHATE DEHYDROGENASE"/>
    <property type="match status" value="1"/>
</dbReference>
<evidence type="ECO:0000256" key="3">
    <source>
        <dbReference type="ARBA" id="ARBA00023027"/>
    </source>
</evidence>
<evidence type="ECO:0000256" key="2">
    <source>
        <dbReference type="ARBA" id="ARBA00023002"/>
    </source>
</evidence>
<dbReference type="SUPFAM" id="SSF53659">
    <property type="entry name" value="Isocitrate/Isopropylmalate dehydrogenase-like"/>
    <property type="match status" value="1"/>
</dbReference>
<dbReference type="InterPro" id="IPR005255">
    <property type="entry name" value="PdxA_fam"/>
</dbReference>
<keyword evidence="1" id="KW-0479">Metal-binding</keyword>
<dbReference type="GO" id="GO:0046872">
    <property type="term" value="F:metal ion binding"/>
    <property type="evidence" value="ECO:0007669"/>
    <property type="project" value="UniProtKB-KW"/>
</dbReference>
<sequence>MPREAEINIGLTMGDPNGIGPEVLLRALENMYPFQAWQPLIFGDPEILSAMNEVLGFSFSFETISEKSVDLTKNSRDSLCLPVIDLSVQEARKWELGTCSVWGGESAFQFVHSAIGFANRKIIDAIVTAPLAKEALQSAGHLFPGHTEMLSHFSNGKRSVMMLAVDDLRATMVTLHVSLRQALESLTAELILEVMEITDSGLKRMGISKSKLGIPGINPHAGENGIFGDEEKNIILPAMELARKKGIICEGPFPPDTIFLEHRKGRFDAVVALYHDQALIPLKLYGFDRAVNITLGLPIIRTSPDHGTAFDLAPHFKASPSSMIEATKTALQMARISVQLAGSDGA</sequence>
<dbReference type="PANTHER" id="PTHR30004:SF6">
    <property type="entry name" value="D-THREONATE 4-PHOSPHATE DEHYDROGENASE"/>
    <property type="match status" value="1"/>
</dbReference>
<dbReference type="Pfam" id="PF04166">
    <property type="entry name" value="PdxA"/>
    <property type="match status" value="1"/>
</dbReference>
<gene>
    <name evidence="4" type="ORF">METZ01_LOCUS32979</name>
</gene>
<evidence type="ECO:0000256" key="1">
    <source>
        <dbReference type="ARBA" id="ARBA00022723"/>
    </source>
</evidence>
<name>A0A381QL99_9ZZZZ</name>
<accession>A0A381QL99</accession>
<dbReference type="GO" id="GO:0051287">
    <property type="term" value="F:NAD binding"/>
    <property type="evidence" value="ECO:0007669"/>
    <property type="project" value="InterPro"/>
</dbReference>
<evidence type="ECO:0000313" key="4">
    <source>
        <dbReference type="EMBL" id="SUZ80125.1"/>
    </source>
</evidence>
<dbReference type="NCBIfam" id="TIGR00557">
    <property type="entry name" value="pdxA"/>
    <property type="match status" value="1"/>
</dbReference>
<organism evidence="4">
    <name type="scientific">marine metagenome</name>
    <dbReference type="NCBI Taxonomy" id="408172"/>
    <lineage>
        <taxon>unclassified sequences</taxon>
        <taxon>metagenomes</taxon>
        <taxon>ecological metagenomes</taxon>
    </lineage>
</organism>
<keyword evidence="2" id="KW-0560">Oxidoreductase</keyword>
<keyword evidence="3" id="KW-0520">NAD</keyword>